<comment type="caution">
    <text evidence="1">The sequence shown here is derived from an EMBL/GenBank/DDBJ whole genome shotgun (WGS) entry which is preliminary data.</text>
</comment>
<evidence type="ECO:0000313" key="2">
    <source>
        <dbReference type="Proteomes" id="UP000499080"/>
    </source>
</evidence>
<name>A0A4Y2BJW6_ARAVE</name>
<organism evidence="1 2">
    <name type="scientific">Araneus ventricosus</name>
    <name type="common">Orbweaver spider</name>
    <name type="synonym">Epeira ventricosa</name>
    <dbReference type="NCBI Taxonomy" id="182803"/>
    <lineage>
        <taxon>Eukaryota</taxon>
        <taxon>Metazoa</taxon>
        <taxon>Ecdysozoa</taxon>
        <taxon>Arthropoda</taxon>
        <taxon>Chelicerata</taxon>
        <taxon>Arachnida</taxon>
        <taxon>Araneae</taxon>
        <taxon>Araneomorphae</taxon>
        <taxon>Entelegynae</taxon>
        <taxon>Araneoidea</taxon>
        <taxon>Araneidae</taxon>
        <taxon>Araneus</taxon>
    </lineage>
</organism>
<sequence length="112" mass="12678">MGWLPTNLHPLIIIQIQVSDDHSTPKPVVNVKNWSEWERYGAEVGANWTRCPSLHLDCRTVKAARVDTAGGRLGVAFFTLCTIIIRYERNGGPGFQEKEGGEDNYGMKLWYE</sequence>
<keyword evidence="2" id="KW-1185">Reference proteome</keyword>
<proteinExistence type="predicted"/>
<accession>A0A4Y2BJW6</accession>
<dbReference type="EMBL" id="BGPR01000087">
    <property type="protein sequence ID" value="GBL92561.1"/>
    <property type="molecule type" value="Genomic_DNA"/>
</dbReference>
<reference evidence="1 2" key="1">
    <citation type="journal article" date="2019" name="Sci. Rep.">
        <title>Orb-weaving spider Araneus ventricosus genome elucidates the spidroin gene catalogue.</title>
        <authorList>
            <person name="Kono N."/>
            <person name="Nakamura H."/>
            <person name="Ohtoshi R."/>
            <person name="Moran D.A.P."/>
            <person name="Shinohara A."/>
            <person name="Yoshida Y."/>
            <person name="Fujiwara M."/>
            <person name="Mori M."/>
            <person name="Tomita M."/>
            <person name="Arakawa K."/>
        </authorList>
    </citation>
    <scope>NUCLEOTIDE SEQUENCE [LARGE SCALE GENOMIC DNA]</scope>
</reference>
<dbReference type="AlphaFoldDB" id="A0A4Y2BJW6"/>
<gene>
    <name evidence="1" type="ORF">AVEN_123749_1</name>
</gene>
<dbReference type="Proteomes" id="UP000499080">
    <property type="component" value="Unassembled WGS sequence"/>
</dbReference>
<protein>
    <submittedName>
        <fullName evidence="1">Uncharacterized protein</fullName>
    </submittedName>
</protein>
<evidence type="ECO:0000313" key="1">
    <source>
        <dbReference type="EMBL" id="GBL92561.1"/>
    </source>
</evidence>